<reference evidence="7 8" key="1">
    <citation type="submission" date="2021-01" db="EMBL/GenBank/DDBJ databases">
        <title>Whole genome shotgun sequence of Catellatospora coxensis NBRC 107359.</title>
        <authorList>
            <person name="Komaki H."/>
            <person name="Tamura T."/>
        </authorList>
    </citation>
    <scope>NUCLEOTIDE SEQUENCE [LARGE SCALE GENOMIC DNA]</scope>
    <source>
        <strain evidence="7 8">NBRC 107359</strain>
    </source>
</reference>
<evidence type="ECO:0000313" key="7">
    <source>
        <dbReference type="EMBL" id="GIG10666.1"/>
    </source>
</evidence>
<evidence type="ECO:0000313" key="8">
    <source>
        <dbReference type="Proteomes" id="UP000630887"/>
    </source>
</evidence>
<dbReference type="Gene3D" id="6.10.340.10">
    <property type="match status" value="1"/>
</dbReference>
<dbReference type="InterPro" id="IPR003660">
    <property type="entry name" value="HAMP_dom"/>
</dbReference>
<keyword evidence="4" id="KW-0472">Membrane</keyword>
<accession>A0A8J3PAU7</accession>
<dbReference type="PANTHER" id="PTHR45138:SF9">
    <property type="entry name" value="DIGUANYLATE CYCLASE DGCM-RELATED"/>
    <property type="match status" value="1"/>
</dbReference>
<dbReference type="GO" id="GO:1902201">
    <property type="term" value="P:negative regulation of bacterial-type flagellum-dependent cell motility"/>
    <property type="evidence" value="ECO:0007669"/>
    <property type="project" value="TreeGrafter"/>
</dbReference>
<dbReference type="RefSeq" id="WP_239167956.1">
    <property type="nucleotide sequence ID" value="NZ_BAAALC010000010.1"/>
</dbReference>
<evidence type="ECO:0000256" key="1">
    <source>
        <dbReference type="ARBA" id="ARBA00022692"/>
    </source>
</evidence>
<dbReference type="InterPro" id="IPR050469">
    <property type="entry name" value="Diguanylate_Cyclase"/>
</dbReference>
<sequence length="874" mass="87551">MTLRARLTTAFLAVVLSPVLLGAFFVGTMVSKLSHERATERLAVAAGSVRTSVGSLCGQLRAVAEGVAAAPADQRLATAERMVAAGLAGGVHIDTGVDGVTTAQAPAPPWADCAGPDPQVRPDAVAGFEALSARVPLAGPNGEPTGTVSAALTVDGDLIRRLAQASGAQLTLLPGTGVPAGAPAEDPDLAADPDGTLGEPSGEPDGTGDTADGAEDDTGGIGGMPGAVPGGIGAIGPGPGGTGTDGAPAGPGANGTAAGPGTNGQALAGAGANGVAAGVAAGQPGDLTGGALPVDPTADGPGAADAVAAPGGIDPGGPAGVDGAQGTGVAGDEPVGGDFGREVDLAPAPEDPGTGGPVHTTMLGADAATISGYAGKLGDGATGAADNGHLVARVGPVAGEPLPLAVSLPARPPTGLYLLLTLVVLITAGVAVTVAWWLAKTATEPVVELAAAADRVAGGDLDARVPVRGNDEIGRMATAFNHMTRELHTYVAALTASRDQLRGHLGVLGDTLSSTHDLDRILRVILQTARHATGASAGMVLLADPATGALVGQCTEGLDERWTTGERGTLRVPYGLGLTGSVAATGVPRLGRVERDGPRLDPGEPDCRTYMVVPFSAPGLGEASSFPQPGALPAARGVLALYDRLGRDEFDDSDLVTLRTFAGQAAVAVDNVRVHEEAQRLSVTDPLTGLFNYRSLRDSLRRESERAVRFGRRLCVLALDLDRFKEINDTYGHAAGDAVLAEFAQRIRYEIREVDVAFRHGGEEFVVLLPETDEVGGVAVAERLCDAVRREPIIVPARDGGADLYVNVTVSIGLAVLPDHGSQGAGVLQAADEALYAAKAAGRDTFQVALPGGILCPSGGASSSPQAPRQARGR</sequence>
<evidence type="ECO:0000259" key="6">
    <source>
        <dbReference type="PROSITE" id="PS50887"/>
    </source>
</evidence>
<name>A0A8J3PAU7_9ACTN</name>
<dbReference type="FunFam" id="3.30.70.270:FF:000001">
    <property type="entry name" value="Diguanylate cyclase domain protein"/>
    <property type="match status" value="1"/>
</dbReference>
<feature type="compositionally biased region" description="Low complexity" evidence="3">
    <location>
        <begin position="293"/>
        <end position="312"/>
    </location>
</feature>
<dbReference type="Proteomes" id="UP000630887">
    <property type="component" value="Unassembled WGS sequence"/>
</dbReference>
<dbReference type="GO" id="GO:0052621">
    <property type="term" value="F:diguanylate cyclase activity"/>
    <property type="evidence" value="ECO:0007669"/>
    <property type="project" value="TreeGrafter"/>
</dbReference>
<protein>
    <recommendedName>
        <fullName evidence="9">Diguanylate cyclase (GGDEF)-like protein</fullName>
    </recommendedName>
</protein>
<proteinExistence type="predicted"/>
<dbReference type="NCBIfam" id="TIGR00254">
    <property type="entry name" value="GGDEF"/>
    <property type="match status" value="1"/>
</dbReference>
<dbReference type="InterPro" id="IPR029787">
    <property type="entry name" value="Nucleotide_cyclase"/>
</dbReference>
<evidence type="ECO:0000256" key="2">
    <source>
        <dbReference type="ARBA" id="ARBA00022989"/>
    </source>
</evidence>
<gene>
    <name evidence="7" type="ORF">Cco03nite_73660</name>
</gene>
<dbReference type="SMART" id="SM00065">
    <property type="entry name" value="GAF"/>
    <property type="match status" value="1"/>
</dbReference>
<evidence type="ECO:0000256" key="4">
    <source>
        <dbReference type="SAM" id="Phobius"/>
    </source>
</evidence>
<evidence type="ECO:0000259" key="5">
    <source>
        <dbReference type="PROSITE" id="PS50885"/>
    </source>
</evidence>
<dbReference type="SMART" id="SM00267">
    <property type="entry name" value="GGDEF"/>
    <property type="match status" value="1"/>
</dbReference>
<dbReference type="Gene3D" id="3.30.450.40">
    <property type="match status" value="1"/>
</dbReference>
<dbReference type="InterPro" id="IPR029016">
    <property type="entry name" value="GAF-like_dom_sf"/>
</dbReference>
<keyword evidence="1 4" id="KW-0812">Transmembrane</keyword>
<keyword evidence="8" id="KW-1185">Reference proteome</keyword>
<dbReference type="PROSITE" id="PS50887">
    <property type="entry name" value="GGDEF"/>
    <property type="match status" value="1"/>
</dbReference>
<dbReference type="Pfam" id="PF00672">
    <property type="entry name" value="HAMP"/>
    <property type="match status" value="1"/>
</dbReference>
<dbReference type="GO" id="GO:0043709">
    <property type="term" value="P:cell adhesion involved in single-species biofilm formation"/>
    <property type="evidence" value="ECO:0007669"/>
    <property type="project" value="TreeGrafter"/>
</dbReference>
<evidence type="ECO:0000256" key="3">
    <source>
        <dbReference type="SAM" id="MobiDB-lite"/>
    </source>
</evidence>
<keyword evidence="2 4" id="KW-1133">Transmembrane helix</keyword>
<feature type="compositionally biased region" description="Gly residues" evidence="3">
    <location>
        <begin position="219"/>
        <end position="244"/>
    </location>
</feature>
<feature type="region of interest" description="Disordered" evidence="3">
    <location>
        <begin position="287"/>
        <end position="330"/>
    </location>
</feature>
<dbReference type="PANTHER" id="PTHR45138">
    <property type="entry name" value="REGULATORY COMPONENTS OF SENSORY TRANSDUCTION SYSTEM"/>
    <property type="match status" value="1"/>
</dbReference>
<feature type="domain" description="GGDEF" evidence="6">
    <location>
        <begin position="712"/>
        <end position="851"/>
    </location>
</feature>
<dbReference type="SMART" id="SM00304">
    <property type="entry name" value="HAMP"/>
    <property type="match status" value="1"/>
</dbReference>
<dbReference type="SUPFAM" id="SSF55781">
    <property type="entry name" value="GAF domain-like"/>
    <property type="match status" value="1"/>
</dbReference>
<dbReference type="CDD" id="cd01949">
    <property type="entry name" value="GGDEF"/>
    <property type="match status" value="1"/>
</dbReference>
<feature type="compositionally biased region" description="Gly residues" evidence="3">
    <location>
        <begin position="313"/>
        <end position="329"/>
    </location>
</feature>
<dbReference type="SUPFAM" id="SSF158472">
    <property type="entry name" value="HAMP domain-like"/>
    <property type="match status" value="1"/>
</dbReference>
<dbReference type="SUPFAM" id="SSF55073">
    <property type="entry name" value="Nucleotide cyclase"/>
    <property type="match status" value="1"/>
</dbReference>
<dbReference type="PROSITE" id="PS50885">
    <property type="entry name" value="HAMP"/>
    <property type="match status" value="1"/>
</dbReference>
<evidence type="ECO:0008006" key="9">
    <source>
        <dbReference type="Google" id="ProtNLM"/>
    </source>
</evidence>
<dbReference type="Gene3D" id="3.30.70.270">
    <property type="match status" value="1"/>
</dbReference>
<dbReference type="InterPro" id="IPR043128">
    <property type="entry name" value="Rev_trsase/Diguanyl_cyclase"/>
</dbReference>
<dbReference type="InterPro" id="IPR003018">
    <property type="entry name" value="GAF"/>
</dbReference>
<dbReference type="Pfam" id="PF00990">
    <property type="entry name" value="GGDEF"/>
    <property type="match status" value="1"/>
</dbReference>
<dbReference type="CDD" id="cd06225">
    <property type="entry name" value="HAMP"/>
    <property type="match status" value="1"/>
</dbReference>
<feature type="compositionally biased region" description="Low complexity" evidence="3">
    <location>
        <begin position="245"/>
        <end position="260"/>
    </location>
</feature>
<comment type="caution">
    <text evidence="7">The sequence shown here is derived from an EMBL/GenBank/DDBJ whole genome shotgun (WGS) entry which is preliminary data.</text>
</comment>
<feature type="domain" description="HAMP" evidence="5">
    <location>
        <begin position="440"/>
        <end position="492"/>
    </location>
</feature>
<organism evidence="7 8">
    <name type="scientific">Catellatospora coxensis</name>
    <dbReference type="NCBI Taxonomy" id="310354"/>
    <lineage>
        <taxon>Bacteria</taxon>
        <taxon>Bacillati</taxon>
        <taxon>Actinomycetota</taxon>
        <taxon>Actinomycetes</taxon>
        <taxon>Micromonosporales</taxon>
        <taxon>Micromonosporaceae</taxon>
        <taxon>Catellatospora</taxon>
    </lineage>
</organism>
<dbReference type="AlphaFoldDB" id="A0A8J3PAU7"/>
<dbReference type="InterPro" id="IPR000160">
    <property type="entry name" value="GGDEF_dom"/>
</dbReference>
<dbReference type="GO" id="GO:0005886">
    <property type="term" value="C:plasma membrane"/>
    <property type="evidence" value="ECO:0007669"/>
    <property type="project" value="TreeGrafter"/>
</dbReference>
<feature type="region of interest" description="Disordered" evidence="3">
    <location>
        <begin position="174"/>
        <end position="260"/>
    </location>
</feature>
<dbReference type="EMBL" id="BONI01000096">
    <property type="protein sequence ID" value="GIG10666.1"/>
    <property type="molecule type" value="Genomic_DNA"/>
</dbReference>
<feature type="transmembrane region" description="Helical" evidence="4">
    <location>
        <begin position="416"/>
        <end position="439"/>
    </location>
</feature>
<dbReference type="GO" id="GO:0007165">
    <property type="term" value="P:signal transduction"/>
    <property type="evidence" value="ECO:0007669"/>
    <property type="project" value="InterPro"/>
</dbReference>
<dbReference type="Pfam" id="PF01590">
    <property type="entry name" value="GAF"/>
    <property type="match status" value="1"/>
</dbReference>